<gene>
    <name evidence="1" type="ORF">QJV33_11915</name>
</gene>
<organism evidence="1 2">
    <name type="scientific">Commensalibacter nepenthis</name>
    <dbReference type="NCBI Taxonomy" id="3043872"/>
    <lineage>
        <taxon>Bacteria</taxon>
        <taxon>Pseudomonadati</taxon>
        <taxon>Pseudomonadota</taxon>
        <taxon>Alphaproteobacteria</taxon>
        <taxon>Acetobacterales</taxon>
        <taxon>Acetobacteraceae</taxon>
    </lineage>
</organism>
<dbReference type="Gene3D" id="3.30.190.30">
    <property type="match status" value="1"/>
</dbReference>
<proteinExistence type="predicted"/>
<comment type="caution">
    <text evidence="1">The sequence shown here is derived from an EMBL/GenBank/DDBJ whole genome shotgun (WGS) entry which is preliminary data.</text>
</comment>
<accession>A0ABT6QB46</accession>
<dbReference type="Proteomes" id="UP001431775">
    <property type="component" value="Unassembled WGS sequence"/>
</dbReference>
<evidence type="ECO:0000313" key="1">
    <source>
        <dbReference type="EMBL" id="MDI2113977.1"/>
    </source>
</evidence>
<name>A0ABT6QB46_9PROT</name>
<reference evidence="1" key="1">
    <citation type="submission" date="2023-05" db="EMBL/GenBank/DDBJ databases">
        <title>Whole genome sequence of Commensalibacter sp.</title>
        <authorList>
            <person name="Charoenyingcharoen P."/>
            <person name="Yukphan P."/>
        </authorList>
    </citation>
    <scope>NUCLEOTIDE SEQUENCE</scope>
    <source>
        <strain evidence="1">TBRC 10068</strain>
    </source>
</reference>
<dbReference type="EMBL" id="JASBAN010000014">
    <property type="protein sequence ID" value="MDI2113977.1"/>
    <property type="molecule type" value="Genomic_DNA"/>
</dbReference>
<dbReference type="RefSeq" id="WP_281463623.1">
    <property type="nucleotide sequence ID" value="NZ_JASBAN010000014.1"/>
</dbReference>
<sequence length="126" mass="14884">MEQKVNYNQLYTSMHDFFRLKGSSIVVLTKAAVIEICKHAMDYDILIWRIESGIWHNPGYEPRDVIDSIYDPPVSKETAIDNNLMFIKNLKDEPPEYDVFTILITNYQGLPKEHLYDKYFEKHPNN</sequence>
<evidence type="ECO:0000313" key="2">
    <source>
        <dbReference type="Proteomes" id="UP001431775"/>
    </source>
</evidence>
<protein>
    <submittedName>
        <fullName evidence="1">Uncharacterized protein</fullName>
    </submittedName>
</protein>
<dbReference type="InterPro" id="IPR037234">
    <property type="entry name" value="ImmE5_sf"/>
</dbReference>
<dbReference type="SUPFAM" id="SSF143469">
    <property type="entry name" value="ImmE5-like"/>
    <property type="match status" value="1"/>
</dbReference>
<keyword evidence="2" id="KW-1185">Reference proteome</keyword>